<comment type="subcellular location">
    <subcellularLocation>
        <location evidence="2">Cell membrane</location>
        <topology evidence="2">Lipid-anchor</topology>
    </subcellularLocation>
</comment>
<protein>
    <submittedName>
        <fullName evidence="3">RND efflux system outer membrane lipoprotein CmeC</fullName>
    </submittedName>
</protein>
<dbReference type="Gene3D" id="2.20.200.10">
    <property type="entry name" value="Outer membrane efflux proteins (OEP)"/>
    <property type="match status" value="1"/>
</dbReference>
<keyword evidence="2" id="KW-0812">Transmembrane</keyword>
<keyword evidence="2" id="KW-0472">Membrane</keyword>
<keyword evidence="4" id="KW-1185">Reference proteome</keyword>
<dbReference type="GO" id="GO:0005886">
    <property type="term" value="C:plasma membrane"/>
    <property type="evidence" value="ECO:0007669"/>
    <property type="project" value="UniProtKB-SubCell"/>
</dbReference>
<dbReference type="Proteomes" id="UP000030184">
    <property type="component" value="Unassembled WGS sequence"/>
</dbReference>
<evidence type="ECO:0000256" key="2">
    <source>
        <dbReference type="RuleBase" id="RU362097"/>
    </source>
</evidence>
<accession>A0A098LRP4</accession>
<dbReference type="PANTHER" id="PTHR30203">
    <property type="entry name" value="OUTER MEMBRANE CATION EFFLUX PROTEIN"/>
    <property type="match status" value="1"/>
</dbReference>
<sequence length="456" mass="51101">MKRKRYSLLYLFILVLIFSFSSCKIKKAYVAPEIETPTTFSSKDIDSLSLADTEWWAFFNDSTLTSLIAEGLNSNLPLQNIVIGIKQSQLQLQIAKAQLLPAVNYGLSAETSKTSLLPDYQNSVTAVGQVSYTLDVWGRIANQNEAALQAYLATEMAAFEVKATLVAQIAELYFTLRDIDNKIFISEEMESSMLKYKNIIDARFDGGFISKVDVNQIHISLKDIQVTMQALYRARKQIENGISTVLGSLPKSIPRGKPLQDQVFSSQLPTGVPAGLLRRRPSILRSELALKAQLAKLGATEAFRYPNFEFNFNIGAQLLNPSATFGNLLGNMFGPLFNNNRINNTITVEEEQFKRLVLDYKQAYLSAFQEVEDALISIETYKKEVEIRKSQLELANEAYNLAWVRYNEGTTSFLEFLNVQTALFGAQLSASESYKSQLQSVVKLYLALGGGWNQQN</sequence>
<dbReference type="PROSITE" id="PS51257">
    <property type="entry name" value="PROKAR_LIPOPROTEIN"/>
    <property type="match status" value="1"/>
</dbReference>
<dbReference type="OrthoDB" id="9770517at2"/>
<comment type="caution">
    <text evidence="3">The sequence shown here is derived from an EMBL/GenBank/DDBJ whole genome shotgun (WGS) entry which is preliminary data.</text>
</comment>
<proteinExistence type="inferred from homology"/>
<evidence type="ECO:0000313" key="4">
    <source>
        <dbReference type="Proteomes" id="UP000030184"/>
    </source>
</evidence>
<evidence type="ECO:0000256" key="1">
    <source>
        <dbReference type="ARBA" id="ARBA00007613"/>
    </source>
</evidence>
<name>A0A098LRP4_9FLAO</name>
<evidence type="ECO:0000313" key="3">
    <source>
        <dbReference type="EMBL" id="GAL89581.1"/>
    </source>
</evidence>
<reference evidence="4" key="1">
    <citation type="journal article" date="2014" name="Genome Announc.">
        <title>Draft Genome Sequence of Marine Flavobacterium Jejuia pallidilutea Strain 11shimoA1 and Pigmentation Mutants.</title>
        <authorList>
            <person name="Takatani N."/>
            <person name="Nakanishi M."/>
            <person name="Meirelles P."/>
            <person name="Mino S."/>
            <person name="Suda W."/>
            <person name="Oshima K."/>
            <person name="Hattori M."/>
            <person name="Ohkuma M."/>
            <person name="Hosokawa M."/>
            <person name="Miyashita K."/>
            <person name="Thompson F.L."/>
            <person name="Niwa A."/>
            <person name="Sawabe T."/>
            <person name="Sawabe T."/>
        </authorList>
    </citation>
    <scope>NUCLEOTIDE SEQUENCE [LARGE SCALE GENOMIC DNA]</scope>
    <source>
        <strain evidence="4">JCM 19538</strain>
    </source>
</reference>
<dbReference type="Pfam" id="PF02321">
    <property type="entry name" value="OEP"/>
    <property type="match status" value="2"/>
</dbReference>
<dbReference type="SUPFAM" id="SSF56954">
    <property type="entry name" value="Outer membrane efflux proteins (OEP)"/>
    <property type="match status" value="1"/>
</dbReference>
<dbReference type="InterPro" id="IPR003423">
    <property type="entry name" value="OMP_efflux"/>
</dbReference>
<dbReference type="Gene3D" id="1.20.1600.10">
    <property type="entry name" value="Outer membrane efflux proteins (OEP)"/>
    <property type="match status" value="1"/>
</dbReference>
<dbReference type="PANTHER" id="PTHR30203:SF33">
    <property type="entry name" value="BLR4455 PROTEIN"/>
    <property type="match status" value="1"/>
</dbReference>
<dbReference type="InterPro" id="IPR010131">
    <property type="entry name" value="MdtP/NodT-like"/>
</dbReference>
<gene>
    <name evidence="3" type="ORF">JCM19538_563</name>
</gene>
<dbReference type="NCBIfam" id="TIGR01845">
    <property type="entry name" value="outer_NodT"/>
    <property type="match status" value="1"/>
</dbReference>
<organism evidence="3 4">
    <name type="scientific">Jejuia pallidilutea</name>
    <dbReference type="NCBI Taxonomy" id="504487"/>
    <lineage>
        <taxon>Bacteria</taxon>
        <taxon>Pseudomonadati</taxon>
        <taxon>Bacteroidota</taxon>
        <taxon>Flavobacteriia</taxon>
        <taxon>Flavobacteriales</taxon>
        <taxon>Flavobacteriaceae</taxon>
        <taxon>Jejuia</taxon>
    </lineage>
</organism>
<dbReference type="GO" id="GO:0015562">
    <property type="term" value="F:efflux transmembrane transporter activity"/>
    <property type="evidence" value="ECO:0007669"/>
    <property type="project" value="InterPro"/>
</dbReference>
<dbReference type="EMBL" id="BBNY01000015">
    <property type="protein sequence ID" value="GAL89581.1"/>
    <property type="molecule type" value="Genomic_DNA"/>
</dbReference>
<keyword evidence="2" id="KW-1134">Transmembrane beta strand</keyword>
<keyword evidence="2 3" id="KW-0449">Lipoprotein</keyword>
<comment type="similarity">
    <text evidence="1 2">Belongs to the outer membrane factor (OMF) (TC 1.B.17) family.</text>
</comment>
<dbReference type="RefSeq" id="WP_042248880.1">
    <property type="nucleotide sequence ID" value="NZ_BBNS01000017.1"/>
</dbReference>
<dbReference type="AlphaFoldDB" id="A0A098LRP4"/>
<keyword evidence="2" id="KW-0564">Palmitate</keyword>